<dbReference type="RefSeq" id="WP_124015381.1">
    <property type="nucleotide sequence ID" value="NZ_JAACRJ010000003.1"/>
</dbReference>
<dbReference type="SUPFAM" id="SSF53335">
    <property type="entry name" value="S-adenosyl-L-methionine-dependent methyltransferases"/>
    <property type="match status" value="1"/>
</dbReference>
<dbReference type="EC" id="2.1.-.-" evidence="2"/>
<name>A0ABV0FKY0_9GAMM</name>
<evidence type="ECO:0000313" key="2">
    <source>
        <dbReference type="EMBL" id="MEO3681477.1"/>
    </source>
</evidence>
<organism evidence="2 3">
    <name type="scientific">Shewanella vesiculosa</name>
    <dbReference type="NCBI Taxonomy" id="518738"/>
    <lineage>
        <taxon>Bacteria</taxon>
        <taxon>Pseudomonadati</taxon>
        <taxon>Pseudomonadota</taxon>
        <taxon>Gammaproteobacteria</taxon>
        <taxon>Alteromonadales</taxon>
        <taxon>Shewanellaceae</taxon>
        <taxon>Shewanella</taxon>
    </lineage>
</organism>
<dbReference type="Gene3D" id="3.40.50.150">
    <property type="entry name" value="Vaccinia Virus protein VP39"/>
    <property type="match status" value="1"/>
</dbReference>
<dbReference type="EMBL" id="JBDPZN010000001">
    <property type="protein sequence ID" value="MEO3681477.1"/>
    <property type="molecule type" value="Genomic_DNA"/>
</dbReference>
<keyword evidence="2" id="KW-0489">Methyltransferase</keyword>
<keyword evidence="2" id="KW-0808">Transferase</keyword>
<dbReference type="GO" id="GO:0032259">
    <property type="term" value="P:methylation"/>
    <property type="evidence" value="ECO:0007669"/>
    <property type="project" value="UniProtKB-KW"/>
</dbReference>
<comment type="caution">
    <text evidence="2">The sequence shown here is derived from an EMBL/GenBank/DDBJ whole genome shotgun (WGS) entry which is preliminary data.</text>
</comment>
<gene>
    <name evidence="2" type="ORF">ABHN84_04130</name>
</gene>
<proteinExistence type="predicted"/>
<dbReference type="Proteomes" id="UP001477278">
    <property type="component" value="Unassembled WGS sequence"/>
</dbReference>
<dbReference type="CDD" id="cd02440">
    <property type="entry name" value="AdoMet_MTases"/>
    <property type="match status" value="1"/>
</dbReference>
<dbReference type="GO" id="GO:0008168">
    <property type="term" value="F:methyltransferase activity"/>
    <property type="evidence" value="ECO:0007669"/>
    <property type="project" value="UniProtKB-KW"/>
</dbReference>
<accession>A0ABV0FKY0</accession>
<dbReference type="GeneID" id="90569758"/>
<evidence type="ECO:0000313" key="3">
    <source>
        <dbReference type="Proteomes" id="UP001477278"/>
    </source>
</evidence>
<dbReference type="InterPro" id="IPR041698">
    <property type="entry name" value="Methyltransf_25"/>
</dbReference>
<dbReference type="InterPro" id="IPR029063">
    <property type="entry name" value="SAM-dependent_MTases_sf"/>
</dbReference>
<reference evidence="2 3" key="1">
    <citation type="submission" date="2024-05" db="EMBL/GenBank/DDBJ databases">
        <title>Genome sequencing of Marine Estuary Bacteria, Shewanella vesiculosa and S. baltica, and Pseudomonas syringae.</title>
        <authorList>
            <person name="Gurung A."/>
            <person name="Maclea K.S."/>
        </authorList>
    </citation>
    <scope>NUCLEOTIDE SEQUENCE [LARGE SCALE GENOMIC DNA]</scope>
    <source>
        <strain evidence="2 3">1A</strain>
    </source>
</reference>
<protein>
    <submittedName>
        <fullName evidence="2">Class I SAM-dependent methyltransferase</fullName>
        <ecNumber evidence="2">2.1.-.-</ecNumber>
    </submittedName>
</protein>
<evidence type="ECO:0000259" key="1">
    <source>
        <dbReference type="Pfam" id="PF13649"/>
    </source>
</evidence>
<feature type="domain" description="Methyltransferase" evidence="1">
    <location>
        <begin position="36"/>
        <end position="126"/>
    </location>
</feature>
<keyword evidence="3" id="KW-1185">Reference proteome</keyword>
<sequence>MPSKEISTYFKATENRQTRDDLKRAIELVGDRKIAIDCGCGSGSDIAFLRSKQFQVHAFDIESEAIERCKRRFGSDKNVWLSQSTFDAFTYPSASLIVADSSLCFCPENKFDEVWHKITRSLLPGGIFVGSFVGCEDTMAGPNYNKEAYWPDVLVVSESEIINLFRGYRIESYTEHKSLGVGPDGEHQSWHRYAVIAQKI</sequence>
<dbReference type="Pfam" id="PF13649">
    <property type="entry name" value="Methyltransf_25"/>
    <property type="match status" value="1"/>
</dbReference>